<sequence length="420" mass="47456">MAVTKEIQDFLLNDAVERFLRYVKIWTTSDESKETVPTTKNQLELGKLLVEELKDLNLEDIFQDDYGFVYAFLPSSEGFEKTEPIGLLAHLDTSPAVSGKDVKPVIHRNYDGKNIKFAQDQDLILTFEDSPSLEDYIGLDIITSEGDTLLGADDKAGIAEIMAACNAWDKYPELKHGPITICFTTDEETGIGIDMVDKKKLSKICYTVDGGVMGELEFECYDAWLAQIRFVGLSVHPGYAKNKMINAIQIASMFFSEFPEAETPEHTEKREGYFHLSQLHGNAEEAKGRMIIRDFQKKNNERRMNYIKNLKILYETRFPGLKIHIALKHQYQNMLSFINKKPVIVELANQAIEKTGIEVKIRPIRGGTDGARLSAKGILTPNIFTGGLLGHSRKEHIPTIALQKSAETLLYLAELWTEEK</sequence>
<dbReference type="NCBIfam" id="TIGR01882">
    <property type="entry name" value="peptidase-T"/>
    <property type="match status" value="1"/>
</dbReference>
<dbReference type="NCBIfam" id="NF009920">
    <property type="entry name" value="PRK13381.1"/>
    <property type="match status" value="1"/>
</dbReference>
<dbReference type="AlphaFoldDB" id="A0A0F9SQ15"/>
<dbReference type="GO" id="GO:0008237">
    <property type="term" value="F:metallopeptidase activity"/>
    <property type="evidence" value="ECO:0007669"/>
    <property type="project" value="UniProtKB-KW"/>
</dbReference>
<gene>
    <name evidence="9" type="ORF">LCGC14_0490330</name>
</gene>
<dbReference type="SUPFAM" id="SSF53187">
    <property type="entry name" value="Zn-dependent exopeptidases"/>
    <property type="match status" value="1"/>
</dbReference>
<dbReference type="SUPFAM" id="SSF55031">
    <property type="entry name" value="Bacterial exopeptidase dimerisation domain"/>
    <property type="match status" value="1"/>
</dbReference>
<dbReference type="GO" id="GO:0008270">
    <property type="term" value="F:zinc ion binding"/>
    <property type="evidence" value="ECO:0007669"/>
    <property type="project" value="InterPro"/>
</dbReference>
<dbReference type="InterPro" id="IPR010161">
    <property type="entry name" value="Peptidase_M20B"/>
</dbReference>
<dbReference type="Gene3D" id="3.30.70.360">
    <property type="match status" value="1"/>
</dbReference>
<evidence type="ECO:0000256" key="5">
    <source>
        <dbReference type="ARBA" id="ARBA00022801"/>
    </source>
</evidence>
<comment type="cofactor">
    <cofactor evidence="1">
        <name>Zn(2+)</name>
        <dbReference type="ChEBI" id="CHEBI:29105"/>
    </cofactor>
</comment>
<organism evidence="9">
    <name type="scientific">marine sediment metagenome</name>
    <dbReference type="NCBI Taxonomy" id="412755"/>
    <lineage>
        <taxon>unclassified sequences</taxon>
        <taxon>metagenomes</taxon>
        <taxon>ecological metagenomes</taxon>
    </lineage>
</organism>
<evidence type="ECO:0000256" key="3">
    <source>
        <dbReference type="ARBA" id="ARBA00022670"/>
    </source>
</evidence>
<feature type="domain" description="Peptidase M20 dimerisation" evidence="8">
    <location>
        <begin position="226"/>
        <end position="308"/>
    </location>
</feature>
<proteinExistence type="inferred from homology"/>
<dbReference type="PROSITE" id="PS00758">
    <property type="entry name" value="ARGE_DAPE_CPG2_1"/>
    <property type="match status" value="1"/>
</dbReference>
<dbReference type="Pfam" id="PF01546">
    <property type="entry name" value="Peptidase_M20"/>
    <property type="match status" value="1"/>
</dbReference>
<dbReference type="PANTHER" id="PTHR42994">
    <property type="entry name" value="PEPTIDASE T"/>
    <property type="match status" value="1"/>
</dbReference>
<dbReference type="PIRSF" id="PIRSF037215">
    <property type="entry name" value="Peptidase_M20B"/>
    <property type="match status" value="1"/>
</dbReference>
<dbReference type="Gene3D" id="3.40.630.10">
    <property type="entry name" value="Zn peptidases"/>
    <property type="match status" value="1"/>
</dbReference>
<keyword evidence="3" id="KW-0645">Protease</keyword>
<evidence type="ECO:0000256" key="2">
    <source>
        <dbReference type="ARBA" id="ARBA00009692"/>
    </source>
</evidence>
<keyword evidence="6" id="KW-0862">Zinc</keyword>
<name>A0A0F9SQ15_9ZZZZ</name>
<comment type="similarity">
    <text evidence="2">Belongs to the peptidase M20B family.</text>
</comment>
<comment type="caution">
    <text evidence="9">The sequence shown here is derived from an EMBL/GenBank/DDBJ whole genome shotgun (WGS) entry which is preliminary data.</text>
</comment>
<dbReference type="InterPro" id="IPR001261">
    <property type="entry name" value="ArgE/DapE_CS"/>
</dbReference>
<evidence type="ECO:0000256" key="6">
    <source>
        <dbReference type="ARBA" id="ARBA00022833"/>
    </source>
</evidence>
<evidence type="ECO:0000313" key="9">
    <source>
        <dbReference type="EMBL" id="KKN64547.1"/>
    </source>
</evidence>
<evidence type="ECO:0000259" key="8">
    <source>
        <dbReference type="Pfam" id="PF07687"/>
    </source>
</evidence>
<protein>
    <recommendedName>
        <fullName evidence="8">Peptidase M20 dimerisation domain-containing protein</fullName>
    </recommendedName>
</protein>
<dbReference type="GO" id="GO:0006508">
    <property type="term" value="P:proteolysis"/>
    <property type="evidence" value="ECO:0007669"/>
    <property type="project" value="UniProtKB-KW"/>
</dbReference>
<dbReference type="NCBIfam" id="NF003976">
    <property type="entry name" value="PRK05469.1"/>
    <property type="match status" value="1"/>
</dbReference>
<reference evidence="9" key="1">
    <citation type="journal article" date="2015" name="Nature">
        <title>Complex archaea that bridge the gap between prokaryotes and eukaryotes.</title>
        <authorList>
            <person name="Spang A."/>
            <person name="Saw J.H."/>
            <person name="Jorgensen S.L."/>
            <person name="Zaremba-Niedzwiedzka K."/>
            <person name="Martijn J."/>
            <person name="Lind A.E."/>
            <person name="van Eijk R."/>
            <person name="Schleper C."/>
            <person name="Guy L."/>
            <person name="Ettema T.J."/>
        </authorList>
    </citation>
    <scope>NUCLEOTIDE SEQUENCE</scope>
</reference>
<dbReference type="GO" id="GO:0006518">
    <property type="term" value="P:peptide metabolic process"/>
    <property type="evidence" value="ECO:0007669"/>
    <property type="project" value="InterPro"/>
</dbReference>
<dbReference type="Pfam" id="PF07687">
    <property type="entry name" value="M20_dimer"/>
    <property type="match status" value="1"/>
</dbReference>
<keyword evidence="5" id="KW-0378">Hydrolase</keyword>
<evidence type="ECO:0000256" key="1">
    <source>
        <dbReference type="ARBA" id="ARBA00001947"/>
    </source>
</evidence>
<accession>A0A0F9SQ15</accession>
<keyword evidence="7" id="KW-0482">Metalloprotease</keyword>
<dbReference type="GO" id="GO:0045148">
    <property type="term" value="F:tripeptide aminopeptidase activity"/>
    <property type="evidence" value="ECO:0007669"/>
    <property type="project" value="InterPro"/>
</dbReference>
<dbReference type="PROSITE" id="PS00759">
    <property type="entry name" value="ARGE_DAPE_CPG2_2"/>
    <property type="match status" value="1"/>
</dbReference>
<dbReference type="InterPro" id="IPR002933">
    <property type="entry name" value="Peptidase_M20"/>
</dbReference>
<evidence type="ECO:0000256" key="4">
    <source>
        <dbReference type="ARBA" id="ARBA00022723"/>
    </source>
</evidence>
<dbReference type="PANTHER" id="PTHR42994:SF1">
    <property type="entry name" value="PEPTIDASE T"/>
    <property type="match status" value="1"/>
</dbReference>
<dbReference type="EMBL" id="LAZR01000551">
    <property type="protein sequence ID" value="KKN64547.1"/>
    <property type="molecule type" value="Genomic_DNA"/>
</dbReference>
<evidence type="ECO:0000256" key="7">
    <source>
        <dbReference type="ARBA" id="ARBA00023049"/>
    </source>
</evidence>
<dbReference type="InterPro" id="IPR036264">
    <property type="entry name" value="Bact_exopeptidase_dim_dom"/>
</dbReference>
<keyword evidence="4" id="KW-0479">Metal-binding</keyword>
<dbReference type="InterPro" id="IPR011650">
    <property type="entry name" value="Peptidase_M20_dimer"/>
</dbReference>